<evidence type="ECO:0008006" key="4">
    <source>
        <dbReference type="Google" id="ProtNLM"/>
    </source>
</evidence>
<dbReference type="SUPFAM" id="SSF49899">
    <property type="entry name" value="Concanavalin A-like lectins/glucanases"/>
    <property type="match status" value="1"/>
</dbReference>
<name>A0A4Z1PHL5_9PEZI</name>
<keyword evidence="3" id="KW-1185">Reference proteome</keyword>
<dbReference type="InterPro" id="IPR013320">
    <property type="entry name" value="ConA-like_dom_sf"/>
</dbReference>
<dbReference type="PANTHER" id="PTHR37536:SF1">
    <property type="entry name" value="ASPERGILLOPEPSIN, PUTAITVE (AFU_ORTHOLOGUE AFUA_7G01200)"/>
    <property type="match status" value="1"/>
</dbReference>
<dbReference type="Gene3D" id="2.60.120.700">
    <property type="entry name" value="Peptidase G1"/>
    <property type="match status" value="1"/>
</dbReference>
<dbReference type="InterPro" id="IPR038656">
    <property type="entry name" value="Peptidase_G1_sf"/>
</dbReference>
<dbReference type="GO" id="GO:0070007">
    <property type="term" value="F:glutamic-type endopeptidase activity"/>
    <property type="evidence" value="ECO:0007669"/>
    <property type="project" value="InterPro"/>
</dbReference>
<feature type="signal peptide" evidence="1">
    <location>
        <begin position="1"/>
        <end position="19"/>
    </location>
</feature>
<evidence type="ECO:0000313" key="2">
    <source>
        <dbReference type="EMBL" id="TID21647.1"/>
    </source>
</evidence>
<dbReference type="InterPro" id="IPR000250">
    <property type="entry name" value="Peptidase_G1"/>
</dbReference>
<dbReference type="STRING" id="86259.A0A4Z1PHL5"/>
<dbReference type="EMBL" id="SNSC02000009">
    <property type="protein sequence ID" value="TID21647.1"/>
    <property type="molecule type" value="Genomic_DNA"/>
</dbReference>
<proteinExistence type="predicted"/>
<organism evidence="2 3">
    <name type="scientific">Venturia nashicola</name>
    <dbReference type="NCBI Taxonomy" id="86259"/>
    <lineage>
        <taxon>Eukaryota</taxon>
        <taxon>Fungi</taxon>
        <taxon>Dikarya</taxon>
        <taxon>Ascomycota</taxon>
        <taxon>Pezizomycotina</taxon>
        <taxon>Dothideomycetes</taxon>
        <taxon>Pleosporomycetidae</taxon>
        <taxon>Venturiales</taxon>
        <taxon>Venturiaceae</taxon>
        <taxon>Venturia</taxon>
    </lineage>
</organism>
<keyword evidence="1" id="KW-0732">Signal</keyword>
<accession>A0A4Z1PHL5</accession>
<evidence type="ECO:0000256" key="1">
    <source>
        <dbReference type="SAM" id="SignalP"/>
    </source>
</evidence>
<dbReference type="Proteomes" id="UP000298493">
    <property type="component" value="Unassembled WGS sequence"/>
</dbReference>
<evidence type="ECO:0000313" key="3">
    <source>
        <dbReference type="Proteomes" id="UP000298493"/>
    </source>
</evidence>
<feature type="chain" id="PRO_5021307630" description="Concanavalin A-like lectin/glucanase" evidence="1">
    <location>
        <begin position="20"/>
        <end position="297"/>
    </location>
</feature>
<sequence length="297" mass="31672">MLLKKALLSTLALPIHIHAQQQIENPIYYDTTWAGPVQIANASISQSTTNPSGFNFVEATLIMPRLSVPLKPHSKVDTYTASYWIGLDGFITASTSPSPSPSPSLSTSTTPTTATGLWQAGIIMSLTPSTNTTTYTAFHEWIPEDPILLSKTQFTIHQAQHLHIHLSTSKNGLVGSLSLSNLNSSQTFNVTRDAPVSWRGPTWPSPGSSAEWIVEAGTDLNGTRFVWPDFGVCRFYGARACYDGGGGGGGDCVEAGRGGSGKRVTAVLWNDTGTVYSGTSGEGDEVGVKYLEEAFLG</sequence>
<dbReference type="PANTHER" id="PTHR37536">
    <property type="entry name" value="PUTATIVE (AFU_ORTHOLOGUE AFUA_3G02970)-RELATED"/>
    <property type="match status" value="1"/>
</dbReference>
<dbReference type="AlphaFoldDB" id="A0A4Z1PHL5"/>
<dbReference type="GO" id="GO:0006508">
    <property type="term" value="P:proteolysis"/>
    <property type="evidence" value="ECO:0007669"/>
    <property type="project" value="InterPro"/>
</dbReference>
<comment type="caution">
    <text evidence="2">The sequence shown here is derived from an EMBL/GenBank/DDBJ whole genome shotgun (WGS) entry which is preliminary data.</text>
</comment>
<protein>
    <recommendedName>
        <fullName evidence="4">Concanavalin A-like lectin/glucanase</fullName>
    </recommendedName>
</protein>
<dbReference type="Pfam" id="PF01828">
    <property type="entry name" value="Peptidase_A4"/>
    <property type="match status" value="1"/>
</dbReference>
<reference evidence="2 3" key="1">
    <citation type="submission" date="2019-04" db="EMBL/GenBank/DDBJ databases">
        <title>High contiguity whole genome sequence and gene annotation resource for two Venturia nashicola isolates.</title>
        <authorList>
            <person name="Prokchorchik M."/>
            <person name="Won K."/>
            <person name="Lee Y."/>
            <person name="Choi E.D."/>
            <person name="Segonzac C."/>
            <person name="Sohn K.H."/>
        </authorList>
    </citation>
    <scope>NUCLEOTIDE SEQUENCE [LARGE SCALE GENOMIC DNA]</scope>
    <source>
        <strain evidence="2 3">PRI2</strain>
    </source>
</reference>
<gene>
    <name evidence="2" type="ORF">E6O75_ATG05042</name>
</gene>